<dbReference type="Proteomes" id="UP001281761">
    <property type="component" value="Unassembled WGS sequence"/>
</dbReference>
<dbReference type="InterPro" id="IPR009030">
    <property type="entry name" value="Growth_fac_rcpt_cys_sf"/>
</dbReference>
<proteinExistence type="predicted"/>
<evidence type="ECO:0000313" key="5">
    <source>
        <dbReference type="EMBL" id="KAK2941249.1"/>
    </source>
</evidence>
<feature type="chain" id="PRO_5047010005" description="Tyrosine-protein kinase ephrin type A/B receptor-like domain-containing protein" evidence="4">
    <location>
        <begin position="17"/>
        <end position="862"/>
    </location>
</feature>
<keyword evidence="2" id="KW-0677">Repeat</keyword>
<gene>
    <name evidence="5" type="ORF">BLNAU_23846</name>
</gene>
<feature type="transmembrane region" description="Helical" evidence="3">
    <location>
        <begin position="798"/>
        <end position="818"/>
    </location>
</feature>
<keyword evidence="3" id="KW-1133">Transmembrane helix</keyword>
<dbReference type="Pfam" id="PF24681">
    <property type="entry name" value="Kelch_KLHDC2_KLHL20_DRC7"/>
    <property type="match status" value="2"/>
</dbReference>
<name>A0ABQ9WP41_9EUKA</name>
<evidence type="ECO:0000313" key="6">
    <source>
        <dbReference type="Proteomes" id="UP001281761"/>
    </source>
</evidence>
<dbReference type="PANTHER" id="PTHR46093:SF18">
    <property type="entry name" value="FIBRONECTIN TYPE-III DOMAIN-CONTAINING PROTEIN"/>
    <property type="match status" value="1"/>
</dbReference>
<feature type="signal peptide" evidence="4">
    <location>
        <begin position="1"/>
        <end position="16"/>
    </location>
</feature>
<keyword evidence="4" id="KW-0732">Signal</keyword>
<dbReference type="SMART" id="SM01411">
    <property type="entry name" value="Ephrin_rec_like"/>
    <property type="match status" value="2"/>
</dbReference>
<keyword evidence="3" id="KW-0472">Membrane</keyword>
<dbReference type="SUPFAM" id="SSF57184">
    <property type="entry name" value="Growth factor receptor domain"/>
    <property type="match status" value="1"/>
</dbReference>
<dbReference type="SUPFAM" id="SSF117281">
    <property type="entry name" value="Kelch motif"/>
    <property type="match status" value="2"/>
</dbReference>
<evidence type="ECO:0000256" key="3">
    <source>
        <dbReference type="SAM" id="Phobius"/>
    </source>
</evidence>
<dbReference type="InterPro" id="IPR015915">
    <property type="entry name" value="Kelch-typ_b-propeller"/>
</dbReference>
<dbReference type="Gene3D" id="2.120.10.80">
    <property type="entry name" value="Kelch-type beta propeller"/>
    <property type="match status" value="3"/>
</dbReference>
<sequence>MIQKFVVLWVFHLLQCGDITIGPTPEQPTTGAPPYPRQKSIFHRLNESHHIVYGGLDQTRKIMNDVFFISLKDDIKWVPMIIHGRRFPEPRTDCAHWMIDEKLYIWGGASATSLLSDLWVLDFEQQEWTKMTQSSTIPSPRQAPSIVTDGSTIYLFGGRSRRALQNDLWKLVISGNTGTWMLIEQNPTGTAPSPFGVERNVFIWLDHLCQYPFNFDPLFSTPEPNQITALAPRAFTAWTCNAVDKQCFGFGGHAPGNREKPIEEILALDFIDLGSHSVSYQVRTSFRENRVATSSSNKDDLDHSSSSTQQISTLYSSFSNADSSPLNRYSCAVDSTYDSKTFFLYGGVREDSTNGELVKVDMNTNPPTSTLLTDAISDVPTARVNHRSVAAFGKVWVFGGQDENGMLLNDLYSYSPTTKTWQQHINTDTVFPTPREDFSFCEHAGNLIVFGGRGVDSDGGISPLHDLWMYSIDKNEWTEVHPIGTDAPFGVKGAAVLILHQCLIVFGGRLADESVSNEIWEYSMVKTRWTKLESTFKTNVLETSSTTFSTEPVLTAREDAVIYTKSVMIDEEKRDLLLICGELEKPDQRFILTTPFTFEADQFTTTPIGYRGCSVLVEDGIVSMGGLDGDDLLCHRTGEWKDFEWECGVDWTGSVHVWGSVSEGTSASNSRFHNRLFVSTLQPTFPCSPGTYQSSSSSTCSLAPRGSFVSSYGSSSPIQCHPGTVSVFSGASRGYHCVSCPAGTYAPTAGATECLPCSDPNGWCPVGSRTNNASIPTEPDGMSARVKEFQTLDNIQDWLLIGPYLGGFVLGIVVASILRCCPCLKKWFWKLDLLDGYHRDTYHSVVASPSSLILRMNQKIYR</sequence>
<reference evidence="5 6" key="1">
    <citation type="journal article" date="2022" name="bioRxiv">
        <title>Genomics of Preaxostyla Flagellates Illuminates Evolutionary Transitions and the Path Towards Mitochondrial Loss.</title>
        <authorList>
            <person name="Novak L.V.F."/>
            <person name="Treitli S.C."/>
            <person name="Pyrih J."/>
            <person name="Halakuc P."/>
            <person name="Pipaliya S.V."/>
            <person name="Vacek V."/>
            <person name="Brzon O."/>
            <person name="Soukal P."/>
            <person name="Eme L."/>
            <person name="Dacks J.B."/>
            <person name="Karnkowska A."/>
            <person name="Elias M."/>
            <person name="Hampl V."/>
        </authorList>
    </citation>
    <scope>NUCLEOTIDE SEQUENCE [LARGE SCALE GENOMIC DNA]</scope>
    <source>
        <strain evidence="5">NAU3</strain>
        <tissue evidence="5">Gut</tissue>
    </source>
</reference>
<evidence type="ECO:0008006" key="7">
    <source>
        <dbReference type="Google" id="ProtNLM"/>
    </source>
</evidence>
<keyword evidence="1" id="KW-0880">Kelch repeat</keyword>
<evidence type="ECO:0000256" key="2">
    <source>
        <dbReference type="ARBA" id="ARBA00022737"/>
    </source>
</evidence>
<dbReference type="PANTHER" id="PTHR46093">
    <property type="entry name" value="ACYL-COA-BINDING DOMAIN-CONTAINING PROTEIN 5"/>
    <property type="match status" value="1"/>
</dbReference>
<protein>
    <recommendedName>
        <fullName evidence="7">Tyrosine-protein kinase ephrin type A/B receptor-like domain-containing protein</fullName>
    </recommendedName>
</protein>
<evidence type="ECO:0000256" key="1">
    <source>
        <dbReference type="ARBA" id="ARBA00022441"/>
    </source>
</evidence>
<evidence type="ECO:0000256" key="4">
    <source>
        <dbReference type="SAM" id="SignalP"/>
    </source>
</evidence>
<accession>A0ABQ9WP41</accession>
<dbReference type="EMBL" id="JARBJD010000531">
    <property type="protein sequence ID" value="KAK2941249.1"/>
    <property type="molecule type" value="Genomic_DNA"/>
</dbReference>
<keyword evidence="3" id="KW-0812">Transmembrane</keyword>
<keyword evidence="6" id="KW-1185">Reference proteome</keyword>
<organism evidence="5 6">
    <name type="scientific">Blattamonas nauphoetae</name>
    <dbReference type="NCBI Taxonomy" id="2049346"/>
    <lineage>
        <taxon>Eukaryota</taxon>
        <taxon>Metamonada</taxon>
        <taxon>Preaxostyla</taxon>
        <taxon>Oxymonadida</taxon>
        <taxon>Blattamonas</taxon>
    </lineage>
</organism>
<comment type="caution">
    <text evidence="5">The sequence shown here is derived from an EMBL/GenBank/DDBJ whole genome shotgun (WGS) entry which is preliminary data.</text>
</comment>